<dbReference type="InterPro" id="IPR001611">
    <property type="entry name" value="Leu-rich_rpt"/>
</dbReference>
<evidence type="ECO:0000256" key="6">
    <source>
        <dbReference type="ARBA" id="ARBA00022989"/>
    </source>
</evidence>
<feature type="transmembrane region" description="Helical" evidence="13">
    <location>
        <begin position="473"/>
        <end position="497"/>
    </location>
</feature>
<dbReference type="PRINTS" id="PR00237">
    <property type="entry name" value="GPCRRHODOPSN"/>
</dbReference>
<evidence type="ECO:0000256" key="5">
    <source>
        <dbReference type="ARBA" id="ARBA00022737"/>
    </source>
</evidence>
<sequence length="691" mass="78410">DLSGNEINTISQRDFDKLHSLEKLHLTGNEIGDLPDDIFPEDNVVEILDLRLNRLRLLTPDYFSRLRNLRNLGLSSTCATYWSLLAKEPGLRRQPEKSAVQPFCQSNACAFEQQRPCSLVPRNLDGNNLEKVSATYFAHLSQLQTLKLGRNRIYYTEDNSFITLSSLKILDLSSNFIRKIPSDTFTGLWNLSHLDLQQNQIVWIEDAAFTPLVSLASLYFDTFFMCAYARHVAKCEPESDGISSRDNLLESGVLRTAVWVVAVLACVGNMAVLMGRLIMKEDNHVHSFLIKNLSLADLLMGVYLFVLATHDLRYRGRYLARDKEWRDSWGCDVCGILTTVSSEASVLILTIITLDRYMCILYPLKMRKRSLTFAYITMLVIWCACVALAVLPVMRLSYFGNYFYRNNAVCIPLFLHEPRGDGWEYSAFIFLGINMASFIFIAYAYAAMFLAIRRSRLMIRPADEHQERCLMKRFFFIVVTDLICWAPIMSLKAAALADSSKTFPQNKPPGSCQSTEDGSKTSLSALEIDKQQCPRRQRGCTGKFEGLKCQRPQTIFLRMMEETGVGISGSLYAWVVIFILPVNCALNPLLYTLTTRLFKQRLAAGLAQAMLRRRSLETHSSSSVSFTSLKSKSSSHRSGKDVNELDMFHGGRERIQNIYVGRMKYKYSHGRVIYPPGRAVTVPNGYKPVST</sequence>
<dbReference type="SUPFAM" id="SSF52058">
    <property type="entry name" value="L domain-like"/>
    <property type="match status" value="1"/>
</dbReference>
<keyword evidence="7 12" id="KW-0297">G-protein coupled receptor</keyword>
<dbReference type="PRINTS" id="PR01739">
    <property type="entry name" value="RELAXINR"/>
</dbReference>
<reference evidence="15 16" key="1">
    <citation type="journal article" date="2023" name="Sci. Data">
        <title>Genome assembly of the Korean intertidal mud-creeper Batillaria attramentaria.</title>
        <authorList>
            <person name="Patra A.K."/>
            <person name="Ho P.T."/>
            <person name="Jun S."/>
            <person name="Lee S.J."/>
            <person name="Kim Y."/>
            <person name="Won Y.J."/>
        </authorList>
    </citation>
    <scope>NUCLEOTIDE SEQUENCE [LARGE SCALE GENOMIC DNA]</scope>
    <source>
        <strain evidence="15">Wonlab-2016</strain>
    </source>
</reference>
<dbReference type="AlphaFoldDB" id="A0ABD0LL31"/>
<keyword evidence="5" id="KW-0677">Repeat</keyword>
<evidence type="ECO:0000256" key="10">
    <source>
        <dbReference type="ARBA" id="ARBA00023180"/>
    </source>
</evidence>
<accession>A0ABD0LL31</accession>
<dbReference type="InterPro" id="IPR003591">
    <property type="entry name" value="Leu-rich_rpt_typical-subtyp"/>
</dbReference>
<feature type="transmembrane region" description="Helical" evidence="13">
    <location>
        <begin position="571"/>
        <end position="591"/>
    </location>
</feature>
<dbReference type="CDD" id="cd15137">
    <property type="entry name" value="7tmA_Relaxin_R"/>
    <property type="match status" value="1"/>
</dbReference>
<protein>
    <recommendedName>
        <fullName evidence="14">G-protein coupled receptors family 1 profile domain-containing protein</fullName>
    </recommendedName>
</protein>
<keyword evidence="10" id="KW-0325">Glycoprotein</keyword>
<gene>
    <name evidence="15" type="ORF">BaRGS_00008717</name>
</gene>
<keyword evidence="11 12" id="KW-0807">Transducer</keyword>
<feature type="transmembrane region" description="Helical" evidence="13">
    <location>
        <begin position="289"/>
        <end position="309"/>
    </location>
</feature>
<dbReference type="SUPFAM" id="SSF81321">
    <property type="entry name" value="Family A G protein-coupled receptor-like"/>
    <property type="match status" value="1"/>
</dbReference>
<keyword evidence="8 13" id="KW-0472">Membrane</keyword>
<dbReference type="Gene3D" id="1.20.1070.10">
    <property type="entry name" value="Rhodopsin 7-helix transmembrane proteins"/>
    <property type="match status" value="1"/>
</dbReference>
<evidence type="ECO:0000256" key="1">
    <source>
        <dbReference type="ARBA" id="ARBA00004651"/>
    </source>
</evidence>
<comment type="similarity">
    <text evidence="12">Belongs to the G-protein coupled receptor 1 family.</text>
</comment>
<keyword evidence="2" id="KW-1003">Cell membrane</keyword>
<dbReference type="Pfam" id="PF13855">
    <property type="entry name" value="LRR_8"/>
    <property type="match status" value="2"/>
</dbReference>
<feature type="domain" description="G-protein coupled receptors family 1 profile" evidence="14">
    <location>
        <begin position="268"/>
        <end position="591"/>
    </location>
</feature>
<feature type="non-terminal residue" evidence="15">
    <location>
        <position position="1"/>
    </location>
</feature>
<dbReference type="PANTHER" id="PTHR24372">
    <property type="entry name" value="GLYCOPROTEIN HORMONE RECEPTOR"/>
    <property type="match status" value="1"/>
</dbReference>
<dbReference type="Gene3D" id="3.80.10.10">
    <property type="entry name" value="Ribonuclease Inhibitor"/>
    <property type="match status" value="2"/>
</dbReference>
<comment type="subcellular location">
    <subcellularLocation>
        <location evidence="1">Cell membrane</location>
        <topology evidence="1">Multi-pass membrane protein</topology>
    </subcellularLocation>
</comment>
<dbReference type="PROSITE" id="PS00237">
    <property type="entry name" value="G_PROTEIN_RECEP_F1_1"/>
    <property type="match status" value="1"/>
</dbReference>
<evidence type="ECO:0000259" key="14">
    <source>
        <dbReference type="PROSITE" id="PS50262"/>
    </source>
</evidence>
<evidence type="ECO:0000256" key="11">
    <source>
        <dbReference type="ARBA" id="ARBA00023224"/>
    </source>
</evidence>
<evidence type="ECO:0000256" key="12">
    <source>
        <dbReference type="RuleBase" id="RU000688"/>
    </source>
</evidence>
<dbReference type="EMBL" id="JACVVK020000039">
    <property type="protein sequence ID" value="KAK7500170.1"/>
    <property type="molecule type" value="Genomic_DNA"/>
</dbReference>
<feature type="transmembrane region" description="Helical" evidence="13">
    <location>
        <begin position="425"/>
        <end position="452"/>
    </location>
</feature>
<dbReference type="SMART" id="SM01381">
    <property type="entry name" value="7TM_GPCR_Srsx"/>
    <property type="match status" value="1"/>
</dbReference>
<dbReference type="InterPro" id="IPR000276">
    <property type="entry name" value="GPCR_Rhodpsn"/>
</dbReference>
<dbReference type="GO" id="GO:0004930">
    <property type="term" value="F:G protein-coupled receptor activity"/>
    <property type="evidence" value="ECO:0007669"/>
    <property type="project" value="UniProtKB-KW"/>
</dbReference>
<feature type="transmembrane region" description="Helical" evidence="13">
    <location>
        <begin position="373"/>
        <end position="394"/>
    </location>
</feature>
<keyword evidence="4 12" id="KW-0812">Transmembrane</keyword>
<dbReference type="Proteomes" id="UP001519460">
    <property type="component" value="Unassembled WGS sequence"/>
</dbReference>
<dbReference type="SMART" id="SM00369">
    <property type="entry name" value="LRR_TYP"/>
    <property type="match status" value="4"/>
</dbReference>
<organism evidence="15 16">
    <name type="scientific">Batillaria attramentaria</name>
    <dbReference type="NCBI Taxonomy" id="370345"/>
    <lineage>
        <taxon>Eukaryota</taxon>
        <taxon>Metazoa</taxon>
        <taxon>Spiralia</taxon>
        <taxon>Lophotrochozoa</taxon>
        <taxon>Mollusca</taxon>
        <taxon>Gastropoda</taxon>
        <taxon>Caenogastropoda</taxon>
        <taxon>Sorbeoconcha</taxon>
        <taxon>Cerithioidea</taxon>
        <taxon>Batillariidae</taxon>
        <taxon>Batillaria</taxon>
    </lineage>
</organism>
<comment type="caution">
    <text evidence="15">The sequence shown here is derived from an EMBL/GenBank/DDBJ whole genome shotgun (WGS) entry which is preliminary data.</text>
</comment>
<evidence type="ECO:0000256" key="4">
    <source>
        <dbReference type="ARBA" id="ARBA00022692"/>
    </source>
</evidence>
<dbReference type="InterPro" id="IPR008112">
    <property type="entry name" value="Relaxin_rcpt"/>
</dbReference>
<evidence type="ECO:0000256" key="8">
    <source>
        <dbReference type="ARBA" id="ARBA00023136"/>
    </source>
</evidence>
<evidence type="ECO:0000313" key="15">
    <source>
        <dbReference type="EMBL" id="KAK7500170.1"/>
    </source>
</evidence>
<evidence type="ECO:0000256" key="13">
    <source>
        <dbReference type="SAM" id="Phobius"/>
    </source>
</evidence>
<keyword evidence="16" id="KW-1185">Reference proteome</keyword>
<evidence type="ECO:0000256" key="7">
    <source>
        <dbReference type="ARBA" id="ARBA00023040"/>
    </source>
</evidence>
<evidence type="ECO:0000256" key="9">
    <source>
        <dbReference type="ARBA" id="ARBA00023170"/>
    </source>
</evidence>
<feature type="transmembrane region" description="Helical" evidence="13">
    <location>
        <begin position="257"/>
        <end position="277"/>
    </location>
</feature>
<evidence type="ECO:0000256" key="3">
    <source>
        <dbReference type="ARBA" id="ARBA00022614"/>
    </source>
</evidence>
<keyword evidence="6 13" id="KW-1133">Transmembrane helix</keyword>
<dbReference type="PROSITE" id="PS50262">
    <property type="entry name" value="G_PROTEIN_RECEP_F1_2"/>
    <property type="match status" value="1"/>
</dbReference>
<name>A0ABD0LL31_9CAEN</name>
<dbReference type="PROSITE" id="PS51450">
    <property type="entry name" value="LRR"/>
    <property type="match status" value="3"/>
</dbReference>
<proteinExistence type="inferred from homology"/>
<evidence type="ECO:0000313" key="16">
    <source>
        <dbReference type="Proteomes" id="UP001519460"/>
    </source>
</evidence>
<dbReference type="PANTHER" id="PTHR24372:SF80">
    <property type="entry name" value="FI21465P1-RELATED"/>
    <property type="match status" value="1"/>
</dbReference>
<keyword evidence="9 12" id="KW-0675">Receptor</keyword>
<dbReference type="InterPro" id="IPR032675">
    <property type="entry name" value="LRR_dom_sf"/>
</dbReference>
<dbReference type="InterPro" id="IPR017452">
    <property type="entry name" value="GPCR_Rhodpsn_7TM"/>
</dbReference>
<evidence type="ECO:0000256" key="2">
    <source>
        <dbReference type="ARBA" id="ARBA00022475"/>
    </source>
</evidence>
<dbReference type="Pfam" id="PF00001">
    <property type="entry name" value="7tm_1"/>
    <property type="match status" value="1"/>
</dbReference>
<feature type="transmembrane region" description="Helical" evidence="13">
    <location>
        <begin position="329"/>
        <end position="352"/>
    </location>
</feature>
<dbReference type="GO" id="GO:0005886">
    <property type="term" value="C:plasma membrane"/>
    <property type="evidence" value="ECO:0007669"/>
    <property type="project" value="UniProtKB-SubCell"/>
</dbReference>
<keyword evidence="3" id="KW-0433">Leucine-rich repeat</keyword>